<evidence type="ECO:0008006" key="2">
    <source>
        <dbReference type="Google" id="ProtNLM"/>
    </source>
</evidence>
<sequence>MIVSEFILIGISTANWYIERAVIALLAARRVNKEISVALIGQFNQNQIAAIEGQGVMAIEFDDKDVIEYLWKQFNRSAIESSKSKKTYYEFIHHYQGIEPFLHPFTPKLTMSLGYKYTLFLDSDNIAIHPIDFNLLTQLESHAWIGACALPSFRQTKQQHKKHNCYHINAGFIGYNNQLWLRHQGPRFWLRAMTEYMALCSSKKFCSHVYLGDGGVVLQLIRDIRNNITYPGLGPVNKLSFTTVDWRFNALCHAIPCPDFGDLRPPYFFHSTRCFPVPQCLLNYGDRRNNSLFIRGKKSSMYKITQILTEFPHPLIGWKNTSYNREENPTCSDFCRYEAYRQYDLACKESYANDPHFTERVDSSRPRCLI</sequence>
<dbReference type="InterPro" id="IPR029044">
    <property type="entry name" value="Nucleotide-diphossugar_trans"/>
</dbReference>
<gene>
    <name evidence="1" type="ORF">ALAG00032_LOCUS7881</name>
</gene>
<accession>A0A7S3NKT7</accession>
<protein>
    <recommendedName>
        <fullName evidence="2">Nucleotide-diphospho-sugar transferase domain-containing protein</fullName>
    </recommendedName>
</protein>
<proteinExistence type="predicted"/>
<reference evidence="1" key="1">
    <citation type="submission" date="2021-01" db="EMBL/GenBank/DDBJ databases">
        <authorList>
            <person name="Corre E."/>
            <person name="Pelletier E."/>
            <person name="Niang G."/>
            <person name="Scheremetjew M."/>
            <person name="Finn R."/>
            <person name="Kale V."/>
            <person name="Holt S."/>
            <person name="Cochrane G."/>
            <person name="Meng A."/>
            <person name="Brown T."/>
            <person name="Cohen L."/>
        </authorList>
    </citation>
    <scope>NUCLEOTIDE SEQUENCE</scope>
    <source>
        <strain evidence="1">CCMP1510</strain>
    </source>
</reference>
<evidence type="ECO:0000313" key="1">
    <source>
        <dbReference type="EMBL" id="CAE0367132.1"/>
    </source>
</evidence>
<dbReference type="AlphaFoldDB" id="A0A7S3NKT7"/>
<dbReference type="EMBL" id="HBIJ01011549">
    <property type="protein sequence ID" value="CAE0367132.1"/>
    <property type="molecule type" value="Transcribed_RNA"/>
</dbReference>
<name>A0A7S3NKT7_9STRA</name>
<dbReference type="SUPFAM" id="SSF53448">
    <property type="entry name" value="Nucleotide-diphospho-sugar transferases"/>
    <property type="match status" value="1"/>
</dbReference>
<organism evidence="1">
    <name type="scientific">Aureoumbra lagunensis</name>
    <dbReference type="NCBI Taxonomy" id="44058"/>
    <lineage>
        <taxon>Eukaryota</taxon>
        <taxon>Sar</taxon>
        <taxon>Stramenopiles</taxon>
        <taxon>Ochrophyta</taxon>
        <taxon>Pelagophyceae</taxon>
        <taxon>Pelagomonadales</taxon>
        <taxon>Aureoumbra</taxon>
    </lineage>
</organism>